<feature type="transmembrane region" description="Helical" evidence="1">
    <location>
        <begin position="83"/>
        <end position="109"/>
    </location>
</feature>
<feature type="transmembrane region" description="Helical" evidence="1">
    <location>
        <begin position="16"/>
        <end position="34"/>
    </location>
</feature>
<dbReference type="AlphaFoldDB" id="A0A0H5DRI5"/>
<sequence>MIIKAAVSPGKKLTPMVAIFIQGALFNAPFFVCGTSFFSRVLGAFLASLWGVFQPLATLWIVFGGDAFDAWAKALSFLALDPSSTLLLIVAVKTGLAIATAVTISLLNLDYLTSLRGRLKSIGLTEASPEGASLESSLFRRMGKRVFKWPMMTTLLIVPVVIAANKPDAFVEGTLYFIARSFAGLLLLEVLPWGRLFLWLHRKYLENLFCRGLDTKF</sequence>
<name>A0A0H5DRI5_9BACT</name>
<gene>
    <name evidence="2" type="ORF">ELAC_0958</name>
</gene>
<evidence type="ECO:0000256" key="1">
    <source>
        <dbReference type="SAM" id="Phobius"/>
    </source>
</evidence>
<keyword evidence="3" id="KW-1185">Reference proteome</keyword>
<keyword evidence="1" id="KW-0472">Membrane</keyword>
<feature type="transmembrane region" description="Helical" evidence="1">
    <location>
        <begin position="146"/>
        <end position="165"/>
    </location>
</feature>
<keyword evidence="1" id="KW-0812">Transmembrane</keyword>
<dbReference type="Proteomes" id="UP000220251">
    <property type="component" value="Unassembled WGS sequence"/>
</dbReference>
<protein>
    <submittedName>
        <fullName evidence="2">Putative membrane protein</fullName>
    </submittedName>
</protein>
<organism evidence="2 3">
    <name type="scientific">Estrella lausannensis</name>
    <dbReference type="NCBI Taxonomy" id="483423"/>
    <lineage>
        <taxon>Bacteria</taxon>
        <taxon>Pseudomonadati</taxon>
        <taxon>Chlamydiota</taxon>
        <taxon>Chlamydiia</taxon>
        <taxon>Parachlamydiales</taxon>
        <taxon>Candidatus Criblamydiaceae</taxon>
        <taxon>Estrella</taxon>
    </lineage>
</organism>
<evidence type="ECO:0000313" key="3">
    <source>
        <dbReference type="Proteomes" id="UP000220251"/>
    </source>
</evidence>
<reference evidence="3" key="1">
    <citation type="submission" date="2015-06" db="EMBL/GenBank/DDBJ databases">
        <authorList>
            <person name="Bertelli C."/>
        </authorList>
    </citation>
    <scope>NUCLEOTIDE SEQUENCE [LARGE SCALE GENOMIC DNA]</scope>
    <source>
        <strain evidence="3">CRIB-30</strain>
    </source>
</reference>
<feature type="transmembrane region" description="Helical" evidence="1">
    <location>
        <begin position="41"/>
        <end position="63"/>
    </location>
</feature>
<keyword evidence="1" id="KW-1133">Transmembrane helix</keyword>
<evidence type="ECO:0000313" key="2">
    <source>
        <dbReference type="EMBL" id="CRX38304.1"/>
    </source>
</evidence>
<accession>A0A0H5DRI5</accession>
<dbReference type="EMBL" id="CWGJ01000011">
    <property type="protein sequence ID" value="CRX38304.1"/>
    <property type="molecule type" value="Genomic_DNA"/>
</dbReference>
<feature type="transmembrane region" description="Helical" evidence="1">
    <location>
        <begin position="177"/>
        <end position="198"/>
    </location>
</feature>
<proteinExistence type="predicted"/>